<keyword evidence="4" id="KW-1185">Reference proteome</keyword>
<name>A0ABU2K6Y3_9ACTN</name>
<feature type="region of interest" description="Disordered" evidence="1">
    <location>
        <begin position="153"/>
        <end position="232"/>
    </location>
</feature>
<feature type="compositionally biased region" description="Low complexity" evidence="1">
    <location>
        <begin position="176"/>
        <end position="195"/>
    </location>
</feature>
<reference evidence="4" key="1">
    <citation type="submission" date="2023-07" db="EMBL/GenBank/DDBJ databases">
        <title>30 novel species of actinomycetes from the DSMZ collection.</title>
        <authorList>
            <person name="Nouioui I."/>
        </authorList>
    </citation>
    <scope>NUCLEOTIDE SEQUENCE [LARGE SCALE GENOMIC DNA]</scope>
    <source>
        <strain evidence="4">DSM 46792</strain>
    </source>
</reference>
<feature type="compositionally biased region" description="Gly residues" evidence="1">
    <location>
        <begin position="161"/>
        <end position="171"/>
    </location>
</feature>
<evidence type="ECO:0000313" key="3">
    <source>
        <dbReference type="EMBL" id="MDT0275945.1"/>
    </source>
</evidence>
<feature type="region of interest" description="Disordered" evidence="1">
    <location>
        <begin position="75"/>
        <end position="139"/>
    </location>
</feature>
<evidence type="ECO:0000313" key="4">
    <source>
        <dbReference type="Proteomes" id="UP001183222"/>
    </source>
</evidence>
<proteinExistence type="predicted"/>
<feature type="compositionally biased region" description="Basic and acidic residues" evidence="1">
    <location>
        <begin position="223"/>
        <end position="232"/>
    </location>
</feature>
<feature type="domain" description="DUF559" evidence="2">
    <location>
        <begin position="226"/>
        <end position="268"/>
    </location>
</feature>
<dbReference type="InterPro" id="IPR007569">
    <property type="entry name" value="DUF559"/>
</dbReference>
<dbReference type="Proteomes" id="UP001183222">
    <property type="component" value="Unassembled WGS sequence"/>
</dbReference>
<dbReference type="RefSeq" id="WP_311344767.1">
    <property type="nucleotide sequence ID" value="NZ_JAVREI010000004.1"/>
</dbReference>
<evidence type="ECO:0000256" key="1">
    <source>
        <dbReference type="SAM" id="MobiDB-lite"/>
    </source>
</evidence>
<gene>
    <name evidence="3" type="ORF">RM425_08525</name>
</gene>
<evidence type="ECO:0000259" key="2">
    <source>
        <dbReference type="Pfam" id="PF04480"/>
    </source>
</evidence>
<dbReference type="Pfam" id="PF04480">
    <property type="entry name" value="DUF559"/>
    <property type="match status" value="1"/>
</dbReference>
<comment type="caution">
    <text evidence="3">The sequence shown here is derived from an EMBL/GenBank/DDBJ whole genome shotgun (WGS) entry which is preliminary data.</text>
</comment>
<dbReference type="EMBL" id="JAVREI010000004">
    <property type="protein sequence ID" value="MDT0275945.1"/>
    <property type="molecule type" value="Genomic_DNA"/>
</dbReference>
<organism evidence="3 4">
    <name type="scientific">Blastococcus goldschmidtiae</name>
    <dbReference type="NCBI Taxonomy" id="3075546"/>
    <lineage>
        <taxon>Bacteria</taxon>
        <taxon>Bacillati</taxon>
        <taxon>Actinomycetota</taxon>
        <taxon>Actinomycetes</taxon>
        <taxon>Geodermatophilales</taxon>
        <taxon>Geodermatophilaceae</taxon>
        <taxon>Blastococcus</taxon>
    </lineage>
</organism>
<accession>A0ABU2K6Y3</accession>
<sequence>MSRIGEPVGVPGPVDLLPHGVAGRADVAAATSRSTVGRWLARGELVLVAPGVVATGPRDEMGGACVGRDAVLGSSAQPRVGAHGGRARASDGWAAARDGRARSLPPRRRGRRGPPLGTAGVDDPLRRPRGRRAGAQPGGCVVLGVVAPPQRPGCGRATSGAAGGHRGGAGRDGARSGRAPGVGPDAAPCRPGPARRAARAGRAREPERAGGLRRAARAPAFHGSREARERDLRRDSGLAVLGWVVLRFSYERLVSDPAGCRQEIEAVVRHRLADR</sequence>
<protein>
    <submittedName>
        <fullName evidence="3">DUF559 domain-containing protein</fullName>
    </submittedName>
</protein>